<dbReference type="PANTHER" id="PTHR14136:SF17">
    <property type="entry name" value="BTB_POZ DOMAIN-CONTAINING PROTEIN KCTD9"/>
    <property type="match status" value="1"/>
</dbReference>
<gene>
    <name evidence="1" type="ORF">IM660_12810</name>
</gene>
<proteinExistence type="predicted"/>
<accession>A0A7M1SQZ4</accession>
<protein>
    <submittedName>
        <fullName evidence="1">Pentapeptide repeat-containing protein</fullName>
    </submittedName>
</protein>
<evidence type="ECO:0000313" key="1">
    <source>
        <dbReference type="EMBL" id="QOR69557.1"/>
    </source>
</evidence>
<dbReference type="Proteomes" id="UP000593758">
    <property type="component" value="Chromosome"/>
</dbReference>
<sequence>MEPDELCGATLTRQNLDGEVWIGAQIDELELDDSSLQRLRAAEGTWERCTFTDCDLTGADLAGLTTRDVGLVRTTLDGARLTGSSWLRSRWRDVEATDVVADLLSAHSATWTAVTLTGANLRQADFSGAALQRVRFVDCDLTEARFAGMRAQQVTMSGCRLEGIAGVDALRGVTMTTEDAVGALGSFAAHLGITLKEGR</sequence>
<dbReference type="PANTHER" id="PTHR14136">
    <property type="entry name" value="BTB_POZ DOMAIN-CONTAINING PROTEIN KCTD9"/>
    <property type="match status" value="1"/>
</dbReference>
<dbReference type="KEGG" id="halt:IM660_12810"/>
<evidence type="ECO:0000313" key="2">
    <source>
        <dbReference type="Proteomes" id="UP000593758"/>
    </source>
</evidence>
<dbReference type="InterPro" id="IPR051082">
    <property type="entry name" value="Pentapeptide-BTB/POZ_domain"/>
</dbReference>
<dbReference type="SUPFAM" id="SSF141571">
    <property type="entry name" value="Pentapeptide repeat-like"/>
    <property type="match status" value="1"/>
</dbReference>
<dbReference type="InterPro" id="IPR001646">
    <property type="entry name" value="5peptide_repeat"/>
</dbReference>
<organism evidence="1 2">
    <name type="scientific">Ruania alkalisoli</name>
    <dbReference type="NCBI Taxonomy" id="2779775"/>
    <lineage>
        <taxon>Bacteria</taxon>
        <taxon>Bacillati</taxon>
        <taxon>Actinomycetota</taxon>
        <taxon>Actinomycetes</taxon>
        <taxon>Micrococcales</taxon>
        <taxon>Ruaniaceae</taxon>
        <taxon>Ruania</taxon>
    </lineage>
</organism>
<keyword evidence="2" id="KW-1185">Reference proteome</keyword>
<dbReference type="AlphaFoldDB" id="A0A7M1SQZ4"/>
<name>A0A7M1SQZ4_9MICO</name>
<dbReference type="Pfam" id="PF00805">
    <property type="entry name" value="Pentapeptide"/>
    <property type="match status" value="2"/>
</dbReference>
<reference evidence="1 2" key="1">
    <citation type="submission" date="2020-10" db="EMBL/GenBank/DDBJ databases">
        <title>Haloactinobacterium sp. RN3S43, a bacterium isolated from saline soil.</title>
        <authorList>
            <person name="Sun J.-Q."/>
        </authorList>
    </citation>
    <scope>NUCLEOTIDE SEQUENCE [LARGE SCALE GENOMIC DNA]</scope>
    <source>
        <strain evidence="1 2">RN3S43</strain>
    </source>
</reference>
<dbReference type="Gene3D" id="2.160.20.80">
    <property type="entry name" value="E3 ubiquitin-protein ligase SopA"/>
    <property type="match status" value="1"/>
</dbReference>
<dbReference type="EMBL" id="CP063169">
    <property type="protein sequence ID" value="QOR69557.1"/>
    <property type="molecule type" value="Genomic_DNA"/>
</dbReference>